<keyword evidence="4" id="KW-0233">DNA recombination</keyword>
<keyword evidence="2" id="KW-0229">DNA integration</keyword>
<reference evidence="9" key="1">
    <citation type="submission" date="2016-10" db="EMBL/GenBank/DDBJ databases">
        <authorList>
            <person name="Varghese N."/>
            <person name="Submissions S."/>
        </authorList>
    </citation>
    <scope>NUCLEOTIDE SEQUENCE [LARGE SCALE GENOMIC DNA]</scope>
    <source>
        <strain evidence="9">DSM 5918</strain>
    </source>
</reference>
<dbReference type="GO" id="GO:0003677">
    <property type="term" value="F:DNA binding"/>
    <property type="evidence" value="ECO:0007669"/>
    <property type="project" value="UniProtKB-UniRule"/>
</dbReference>
<proteinExistence type="inferred from homology"/>
<name>A0A1I3ZZV6_9BACT</name>
<dbReference type="CDD" id="cd01189">
    <property type="entry name" value="INT_ICEBs1_C_like"/>
    <property type="match status" value="1"/>
</dbReference>
<dbReference type="OrthoDB" id="5454015at2"/>
<dbReference type="InterPro" id="IPR011010">
    <property type="entry name" value="DNA_brk_join_enz"/>
</dbReference>
<evidence type="ECO:0000256" key="5">
    <source>
        <dbReference type="PROSITE-ProRule" id="PRU01248"/>
    </source>
</evidence>
<dbReference type="InterPro" id="IPR002104">
    <property type="entry name" value="Integrase_catalytic"/>
</dbReference>
<gene>
    <name evidence="8" type="ORF">SAMN04488082_12818</name>
</gene>
<evidence type="ECO:0000256" key="4">
    <source>
        <dbReference type="ARBA" id="ARBA00023172"/>
    </source>
</evidence>
<comment type="similarity">
    <text evidence="1">Belongs to the 'phage' integrase family.</text>
</comment>
<evidence type="ECO:0000256" key="3">
    <source>
        <dbReference type="ARBA" id="ARBA00023125"/>
    </source>
</evidence>
<dbReference type="RefSeq" id="WP_092379343.1">
    <property type="nucleotide sequence ID" value="NZ_FORX01000028.1"/>
</dbReference>
<dbReference type="InterPro" id="IPR050808">
    <property type="entry name" value="Phage_Integrase"/>
</dbReference>
<dbReference type="PANTHER" id="PTHR30629:SF2">
    <property type="entry name" value="PROPHAGE INTEGRASE INTS-RELATED"/>
    <property type="match status" value="1"/>
</dbReference>
<dbReference type="AlphaFoldDB" id="A0A1I3ZZV6"/>
<dbReference type="Gene3D" id="1.10.150.130">
    <property type="match status" value="1"/>
</dbReference>
<dbReference type="Pfam" id="PF00589">
    <property type="entry name" value="Phage_integrase"/>
    <property type="match status" value="1"/>
</dbReference>
<evidence type="ECO:0000256" key="2">
    <source>
        <dbReference type="ARBA" id="ARBA00022908"/>
    </source>
</evidence>
<dbReference type="PROSITE" id="PS51900">
    <property type="entry name" value="CB"/>
    <property type="match status" value="1"/>
</dbReference>
<dbReference type="InterPro" id="IPR044068">
    <property type="entry name" value="CB"/>
</dbReference>
<accession>A0A1I3ZZV6</accession>
<evidence type="ECO:0000256" key="1">
    <source>
        <dbReference type="ARBA" id="ARBA00008857"/>
    </source>
</evidence>
<evidence type="ECO:0000313" key="8">
    <source>
        <dbReference type="EMBL" id="SFK49221.1"/>
    </source>
</evidence>
<feature type="domain" description="Tyr recombinase" evidence="6">
    <location>
        <begin position="159"/>
        <end position="341"/>
    </location>
</feature>
<evidence type="ECO:0000313" key="9">
    <source>
        <dbReference type="Proteomes" id="UP000198635"/>
    </source>
</evidence>
<dbReference type="InterPro" id="IPR013762">
    <property type="entry name" value="Integrase-like_cat_sf"/>
</dbReference>
<dbReference type="STRING" id="52560.SAMN04488082_12818"/>
<feature type="domain" description="Core-binding (CB)" evidence="7">
    <location>
        <begin position="59"/>
        <end position="138"/>
    </location>
</feature>
<dbReference type="PROSITE" id="PS51898">
    <property type="entry name" value="TYR_RECOMBINASE"/>
    <property type="match status" value="1"/>
</dbReference>
<dbReference type="InterPro" id="IPR010998">
    <property type="entry name" value="Integrase_recombinase_N"/>
</dbReference>
<dbReference type="SUPFAM" id="SSF56349">
    <property type="entry name" value="DNA breaking-rejoining enzymes"/>
    <property type="match status" value="1"/>
</dbReference>
<dbReference type="PANTHER" id="PTHR30629">
    <property type="entry name" value="PROPHAGE INTEGRASE"/>
    <property type="match status" value="1"/>
</dbReference>
<organism evidence="8 9">
    <name type="scientific">Desulfomicrobium apsheronum</name>
    <dbReference type="NCBI Taxonomy" id="52560"/>
    <lineage>
        <taxon>Bacteria</taxon>
        <taxon>Pseudomonadati</taxon>
        <taxon>Thermodesulfobacteriota</taxon>
        <taxon>Desulfovibrionia</taxon>
        <taxon>Desulfovibrionales</taxon>
        <taxon>Desulfomicrobiaceae</taxon>
        <taxon>Desulfomicrobium</taxon>
    </lineage>
</organism>
<keyword evidence="9" id="KW-1185">Reference proteome</keyword>
<protein>
    <submittedName>
        <fullName evidence="8">Site-specific recombinase XerD</fullName>
    </submittedName>
</protein>
<dbReference type="GO" id="GO:0015074">
    <property type="term" value="P:DNA integration"/>
    <property type="evidence" value="ECO:0007669"/>
    <property type="project" value="UniProtKB-KW"/>
</dbReference>
<evidence type="ECO:0000259" key="6">
    <source>
        <dbReference type="PROSITE" id="PS51898"/>
    </source>
</evidence>
<sequence length="358" mass="42773">MSVYFDEKRKVWRYDFVMNRVRYHASQFKTKSAAREAEADKRKEVKTLLKNPPPEKIDMGFLELVNRRLDYVQAYNSERHYSDLRYMAKRWVAEWGKKAADEITPEMVQKFILKRAKKSSHVGNKEIRFLRALFNHAKKWKWLKDNPTDGLPFLPVEKKLKYVPRPEDIEAIISLADPETQDYLNVIRFTMARMSEINRLTWDDVNLEERFVALYTRKKRGGHLTPRKVPMTEELFQILNRRFHEKVPDRPWVFWHRYFDRNQRNYVVGPYKDRKRIMTTLCKRANVKYFRYHALRHSGASILESLNVPIVSIQKILGHENRSTTEVYLHSMDGSERFAMEAFGQKLCHKSPTQSPTQ</sequence>
<dbReference type="Proteomes" id="UP000198635">
    <property type="component" value="Unassembled WGS sequence"/>
</dbReference>
<evidence type="ECO:0000259" key="7">
    <source>
        <dbReference type="PROSITE" id="PS51900"/>
    </source>
</evidence>
<keyword evidence="3 5" id="KW-0238">DNA-binding</keyword>
<dbReference type="GO" id="GO:0006310">
    <property type="term" value="P:DNA recombination"/>
    <property type="evidence" value="ECO:0007669"/>
    <property type="project" value="UniProtKB-KW"/>
</dbReference>
<dbReference type="EMBL" id="FORX01000028">
    <property type="protein sequence ID" value="SFK49221.1"/>
    <property type="molecule type" value="Genomic_DNA"/>
</dbReference>
<dbReference type="Gene3D" id="1.10.443.10">
    <property type="entry name" value="Intergrase catalytic core"/>
    <property type="match status" value="1"/>
</dbReference>